<dbReference type="RefSeq" id="WP_379191815.1">
    <property type="nucleotide sequence ID" value="NZ_JBHSOW010000116.1"/>
</dbReference>
<comment type="caution">
    <text evidence="1">The sequence shown here is derived from an EMBL/GenBank/DDBJ whole genome shotgun (WGS) entry which is preliminary data.</text>
</comment>
<organism evidence="1 2">
    <name type="scientific">Paenibacillus solisilvae</name>
    <dbReference type="NCBI Taxonomy" id="2486751"/>
    <lineage>
        <taxon>Bacteria</taxon>
        <taxon>Bacillati</taxon>
        <taxon>Bacillota</taxon>
        <taxon>Bacilli</taxon>
        <taxon>Bacillales</taxon>
        <taxon>Paenibacillaceae</taxon>
        <taxon>Paenibacillus</taxon>
    </lineage>
</organism>
<accession>A0ABW0W823</accession>
<evidence type="ECO:0000313" key="1">
    <source>
        <dbReference type="EMBL" id="MFC5653159.1"/>
    </source>
</evidence>
<reference evidence="2" key="1">
    <citation type="journal article" date="2019" name="Int. J. Syst. Evol. Microbiol.">
        <title>The Global Catalogue of Microorganisms (GCM) 10K type strain sequencing project: providing services to taxonomists for standard genome sequencing and annotation.</title>
        <authorList>
            <consortium name="The Broad Institute Genomics Platform"/>
            <consortium name="The Broad Institute Genome Sequencing Center for Infectious Disease"/>
            <person name="Wu L."/>
            <person name="Ma J."/>
        </authorList>
    </citation>
    <scope>NUCLEOTIDE SEQUENCE [LARGE SCALE GENOMIC DNA]</scope>
    <source>
        <strain evidence="2">CGMCC 1.3240</strain>
    </source>
</reference>
<sequence length="52" mass="5764">MVRESAADVDAAGSIRGHCHVFGSRSSPCHTSRRSRFTLYLPWKKAAEGIYP</sequence>
<name>A0ABW0W823_9BACL</name>
<keyword evidence="2" id="KW-1185">Reference proteome</keyword>
<dbReference type="Proteomes" id="UP001596047">
    <property type="component" value="Unassembled WGS sequence"/>
</dbReference>
<gene>
    <name evidence="1" type="ORF">ACFPYJ_29415</name>
</gene>
<evidence type="ECO:0000313" key="2">
    <source>
        <dbReference type="Proteomes" id="UP001596047"/>
    </source>
</evidence>
<proteinExistence type="predicted"/>
<dbReference type="EMBL" id="JBHSOW010000116">
    <property type="protein sequence ID" value="MFC5653159.1"/>
    <property type="molecule type" value="Genomic_DNA"/>
</dbReference>
<protein>
    <submittedName>
        <fullName evidence="1">Uncharacterized protein</fullName>
    </submittedName>
</protein>